<name>A0A7X0Y568_9LIST</name>
<accession>A0A7X0Y568</accession>
<evidence type="ECO:0000313" key="2">
    <source>
        <dbReference type="EMBL" id="MBC1937175.1"/>
    </source>
</evidence>
<sequence>MIPNKIKVAGVTYTVVEKDVVIIDGCSEYLGLCCHSESRIEILSSLSQTRKEQVFVHELVHAILNEAGYKEHDEDLVSRFSIIAHQVILDNPLLDSDTVEVESKEGVRLEQIN</sequence>
<proteinExistence type="predicted"/>
<dbReference type="Pfam" id="PF06114">
    <property type="entry name" value="Peptidase_M78"/>
    <property type="match status" value="1"/>
</dbReference>
<reference evidence="2 3" key="1">
    <citation type="submission" date="2020-03" db="EMBL/GenBank/DDBJ databases">
        <title>Soil Listeria distribution.</title>
        <authorList>
            <person name="Liao J."/>
            <person name="Wiedmann M."/>
        </authorList>
    </citation>
    <scope>NUCLEOTIDE SEQUENCE [LARGE SCALE GENOMIC DNA]</scope>
    <source>
        <strain evidence="2 3">FSL L7-0741</strain>
    </source>
</reference>
<protein>
    <submittedName>
        <fullName evidence="2">ImmA/IrrE family metallo-endopeptidase</fullName>
    </submittedName>
</protein>
<feature type="domain" description="IrrE N-terminal-like" evidence="1">
    <location>
        <begin position="39"/>
        <end position="74"/>
    </location>
</feature>
<dbReference type="Proteomes" id="UP000535908">
    <property type="component" value="Unassembled WGS sequence"/>
</dbReference>
<dbReference type="AlphaFoldDB" id="A0A7X0Y568"/>
<dbReference type="InterPro" id="IPR010359">
    <property type="entry name" value="IrrE_HExxH"/>
</dbReference>
<dbReference type="EMBL" id="JAARWN010000014">
    <property type="protein sequence ID" value="MBC1937175.1"/>
    <property type="molecule type" value="Genomic_DNA"/>
</dbReference>
<comment type="caution">
    <text evidence="2">The sequence shown here is derived from an EMBL/GenBank/DDBJ whole genome shotgun (WGS) entry which is preliminary data.</text>
</comment>
<organism evidence="2 3">
    <name type="scientific">Listeria grandensis</name>
    <dbReference type="NCBI Taxonomy" id="1494963"/>
    <lineage>
        <taxon>Bacteria</taxon>
        <taxon>Bacillati</taxon>
        <taxon>Bacillota</taxon>
        <taxon>Bacilli</taxon>
        <taxon>Bacillales</taxon>
        <taxon>Listeriaceae</taxon>
        <taxon>Listeria</taxon>
    </lineage>
</organism>
<gene>
    <name evidence="2" type="ORF">HCA69_12410</name>
</gene>
<evidence type="ECO:0000259" key="1">
    <source>
        <dbReference type="Pfam" id="PF06114"/>
    </source>
</evidence>
<evidence type="ECO:0000313" key="3">
    <source>
        <dbReference type="Proteomes" id="UP000535908"/>
    </source>
</evidence>